<organism evidence="6 7">
    <name type="scientific">Albidiferax ferrireducens (strain ATCC BAA-621 / DSM 15236 / T118)</name>
    <name type="common">Rhodoferax ferrireducens</name>
    <dbReference type="NCBI Taxonomy" id="338969"/>
    <lineage>
        <taxon>Bacteria</taxon>
        <taxon>Pseudomonadati</taxon>
        <taxon>Pseudomonadota</taxon>
        <taxon>Betaproteobacteria</taxon>
        <taxon>Burkholderiales</taxon>
        <taxon>Comamonadaceae</taxon>
        <taxon>Rhodoferax</taxon>
    </lineage>
</organism>
<keyword evidence="1 3" id="KW-0807">Transducer</keyword>
<feature type="transmembrane region" description="Helical" evidence="4">
    <location>
        <begin position="29"/>
        <end position="50"/>
    </location>
</feature>
<name>Q220A7_ALBFT</name>
<dbReference type="HOGENOM" id="CLU_043262_2_0_4"/>
<dbReference type="PRINTS" id="PR00260">
    <property type="entry name" value="CHEMTRNSDUCR"/>
</dbReference>
<dbReference type="SMART" id="SM00283">
    <property type="entry name" value="MA"/>
    <property type="match status" value="1"/>
</dbReference>
<evidence type="ECO:0000313" key="7">
    <source>
        <dbReference type="Proteomes" id="UP000008332"/>
    </source>
</evidence>
<keyword evidence="7" id="KW-1185">Reference proteome</keyword>
<reference evidence="7" key="1">
    <citation type="submission" date="2006-02" db="EMBL/GenBank/DDBJ databases">
        <title>Complete sequence of chromosome of Rhodoferax ferrireducens DSM 15236.</title>
        <authorList>
            <person name="Copeland A."/>
            <person name="Lucas S."/>
            <person name="Lapidus A."/>
            <person name="Barry K."/>
            <person name="Detter J.C."/>
            <person name="Glavina del Rio T."/>
            <person name="Hammon N."/>
            <person name="Israni S."/>
            <person name="Pitluck S."/>
            <person name="Brettin T."/>
            <person name="Bruce D."/>
            <person name="Han C."/>
            <person name="Tapia R."/>
            <person name="Gilna P."/>
            <person name="Kiss H."/>
            <person name="Schmutz J."/>
            <person name="Larimer F."/>
            <person name="Land M."/>
            <person name="Kyrpides N."/>
            <person name="Ivanova N."/>
            <person name="Richardson P."/>
        </authorList>
    </citation>
    <scope>NUCLEOTIDE SEQUENCE [LARGE SCALE GENOMIC DNA]</scope>
    <source>
        <strain evidence="7">ATCC BAA-621 / DSM 15236 / T118</strain>
    </source>
</reference>
<keyword evidence="4" id="KW-0812">Transmembrane</keyword>
<dbReference type="Gene3D" id="1.10.287.950">
    <property type="entry name" value="Methyl-accepting chemotaxis protein"/>
    <property type="match status" value="1"/>
</dbReference>
<dbReference type="InterPro" id="IPR004090">
    <property type="entry name" value="Chemotax_Me-accpt_rcpt"/>
</dbReference>
<evidence type="ECO:0000256" key="3">
    <source>
        <dbReference type="PROSITE-ProRule" id="PRU00284"/>
    </source>
</evidence>
<dbReference type="InterPro" id="IPR004089">
    <property type="entry name" value="MCPsignal_dom"/>
</dbReference>
<dbReference type="PROSITE" id="PS50111">
    <property type="entry name" value="CHEMOTAXIS_TRANSDUC_2"/>
    <property type="match status" value="1"/>
</dbReference>
<dbReference type="PANTHER" id="PTHR32089:SF112">
    <property type="entry name" value="LYSOZYME-LIKE PROTEIN-RELATED"/>
    <property type="match status" value="1"/>
</dbReference>
<evidence type="ECO:0000256" key="4">
    <source>
        <dbReference type="SAM" id="Phobius"/>
    </source>
</evidence>
<feature type="transmembrane region" description="Helical" evidence="4">
    <location>
        <begin position="7"/>
        <end position="23"/>
    </location>
</feature>
<dbReference type="Pfam" id="PF00015">
    <property type="entry name" value="MCPsignal"/>
    <property type="match status" value="1"/>
</dbReference>
<proteinExistence type="inferred from homology"/>
<keyword evidence="4" id="KW-1133">Transmembrane helix</keyword>
<comment type="similarity">
    <text evidence="2">Belongs to the methyl-accepting chemotaxis (MCP) protein family.</text>
</comment>
<evidence type="ECO:0000313" key="6">
    <source>
        <dbReference type="EMBL" id="ABD68646.1"/>
    </source>
</evidence>
<dbReference type="KEGG" id="rfr:Rfer_0898"/>
<dbReference type="RefSeq" id="WP_011463219.1">
    <property type="nucleotide sequence ID" value="NC_007908.1"/>
</dbReference>
<dbReference type="OrthoDB" id="3288815at2"/>
<protein>
    <submittedName>
        <fullName evidence="6">Methyl-accepting chemotaxis sensory transducer</fullName>
    </submittedName>
</protein>
<dbReference type="EMBL" id="CP000267">
    <property type="protein sequence ID" value="ABD68646.1"/>
    <property type="molecule type" value="Genomic_DNA"/>
</dbReference>
<dbReference type="eggNOG" id="COG0840">
    <property type="taxonomic scope" value="Bacteria"/>
</dbReference>
<dbReference type="SUPFAM" id="SSF58104">
    <property type="entry name" value="Methyl-accepting chemotaxis protein (MCP) signaling domain"/>
    <property type="match status" value="1"/>
</dbReference>
<dbReference type="GO" id="GO:0006935">
    <property type="term" value="P:chemotaxis"/>
    <property type="evidence" value="ECO:0007669"/>
    <property type="project" value="InterPro"/>
</dbReference>
<dbReference type="GO" id="GO:0004888">
    <property type="term" value="F:transmembrane signaling receptor activity"/>
    <property type="evidence" value="ECO:0007669"/>
    <property type="project" value="InterPro"/>
</dbReference>
<dbReference type="GO" id="GO:0007165">
    <property type="term" value="P:signal transduction"/>
    <property type="evidence" value="ECO:0007669"/>
    <property type="project" value="UniProtKB-KW"/>
</dbReference>
<dbReference type="AlphaFoldDB" id="Q220A7"/>
<dbReference type="STRING" id="338969.Rfer_0898"/>
<dbReference type="GO" id="GO:0016020">
    <property type="term" value="C:membrane"/>
    <property type="evidence" value="ECO:0007669"/>
    <property type="project" value="InterPro"/>
</dbReference>
<sequence>MNRMHHFFYPLALGLAGALAVLMTGGLGWAAIGLALLLAVAGLALGLRLAAQHTARVQSVDRYLAAQQQFGERVAPIWSGHIESSRQQMESAVAALSERFGGIVDKLDAAVHTASLETEILDDADKGLVAMFDRSEQDLGAVITAQKSAMSSMVSMLERVQGLDGFIVELQDMALDVAKIAQQSNLLSLNAAIEAARAGDLGRGFAVVAQEFRMLSTQSGDTGRRIAEKVSIISAAIVDACHVVQDAVKQRDGRVRTTEATIGRVLSEFKDITDTLQRSSAQLKDESIGIKAEIGEALVQLQFQDRVSQIMTQVRNNIEQLPDFLQQQAQVRSQAGELQPLDPQALLTELKGTYVMADQHVIHAGGQVEAKTDDEITFF</sequence>
<dbReference type="Proteomes" id="UP000008332">
    <property type="component" value="Chromosome"/>
</dbReference>
<dbReference type="PANTHER" id="PTHR32089">
    <property type="entry name" value="METHYL-ACCEPTING CHEMOTAXIS PROTEIN MCPB"/>
    <property type="match status" value="1"/>
</dbReference>
<feature type="domain" description="Methyl-accepting transducer" evidence="5">
    <location>
        <begin position="83"/>
        <end position="300"/>
    </location>
</feature>
<evidence type="ECO:0000259" key="5">
    <source>
        <dbReference type="PROSITE" id="PS50111"/>
    </source>
</evidence>
<evidence type="ECO:0000256" key="1">
    <source>
        <dbReference type="ARBA" id="ARBA00023224"/>
    </source>
</evidence>
<keyword evidence="4" id="KW-0472">Membrane</keyword>
<accession>Q220A7</accession>
<evidence type="ECO:0000256" key="2">
    <source>
        <dbReference type="ARBA" id="ARBA00029447"/>
    </source>
</evidence>
<gene>
    <name evidence="6" type="ordered locus">Rfer_0898</name>
</gene>